<dbReference type="EMBL" id="AORV01000022">
    <property type="protein sequence ID" value="EMS73040.1"/>
    <property type="molecule type" value="Genomic_DNA"/>
</dbReference>
<dbReference type="GO" id="GO:0004888">
    <property type="term" value="F:transmembrane signaling receptor activity"/>
    <property type="evidence" value="ECO:0007669"/>
    <property type="project" value="InterPro"/>
</dbReference>
<comment type="caution">
    <text evidence="7">The sequence shown here is derived from an EMBL/GenBank/DDBJ whole genome shotgun (WGS) entry which is preliminary data.</text>
</comment>
<keyword evidence="4" id="KW-0812">Transmembrane</keyword>
<dbReference type="InterPro" id="IPR003660">
    <property type="entry name" value="HAMP_dom"/>
</dbReference>
<dbReference type="SMART" id="SM00283">
    <property type="entry name" value="MA"/>
    <property type="match status" value="1"/>
</dbReference>
<evidence type="ECO:0000256" key="4">
    <source>
        <dbReference type="SAM" id="Phobius"/>
    </source>
</evidence>
<organism evidence="7 8">
    <name type="scientific">Ruminiclostridium cellobioparum subsp. termitidis CT1112</name>
    <dbReference type="NCBI Taxonomy" id="1195236"/>
    <lineage>
        <taxon>Bacteria</taxon>
        <taxon>Bacillati</taxon>
        <taxon>Bacillota</taxon>
        <taxon>Clostridia</taxon>
        <taxon>Eubacteriales</taxon>
        <taxon>Oscillospiraceae</taxon>
        <taxon>Ruminiclostridium</taxon>
    </lineage>
</organism>
<dbReference type="PRINTS" id="PR00260">
    <property type="entry name" value="CHEMTRNSDUCR"/>
</dbReference>
<evidence type="ECO:0000259" key="5">
    <source>
        <dbReference type="PROSITE" id="PS50111"/>
    </source>
</evidence>
<dbReference type="SUPFAM" id="SSF58104">
    <property type="entry name" value="Methyl-accepting chemotaxis protein (MCP) signaling domain"/>
    <property type="match status" value="1"/>
</dbReference>
<dbReference type="PROSITE" id="PS50111">
    <property type="entry name" value="CHEMOTAXIS_TRANSDUC_2"/>
    <property type="match status" value="1"/>
</dbReference>
<keyword evidence="4" id="KW-0472">Membrane</keyword>
<dbReference type="Proteomes" id="UP000014155">
    <property type="component" value="Unassembled WGS sequence"/>
</dbReference>
<dbReference type="STRING" id="1195236.CTER_0917"/>
<sequence>MTSPSRRKFNVRTKILACLLPIVMALIAVNIAGQAVYTKNMNKYTSLLDNLTRENKVVNSSIAILDPLRTIIMNPSNEAILDELAGYRKAAASDLDIILANTYPSTKSATDNFINTTKKFLEEFDRTLEAAKSGDVKATENFNSTSRTAEYVKENFSLLILAELENSKQIRADIDRNYSITLSISIILLAVIIIAGIAAVLAVARNIVNPLKKLIKVSEKIAAGDLTSEEIFVDSRDEISSLSNVFYSMHKGLKELLLVISSSALNISGTFEKLDTVFKDSLLANKELSALIERNSGQAGNQTSLVNGTSGDISSVFDSIKVMFQETGAMVTSAEKALSTSVQGQTKLQNVIDNTNSVKSTMFDLNSMAGELESYSVKIGKIIGIINGISEQTNLLALNAAIEAARAGDSGKGFAVVAEQVKLLAEQSKASSNEITKIISQIQHQITAMRNGVETSTSAISESSRIIDDEKTVFREIISLNETVNKQVQTVNFKLTEAKDRISHIDDTTHTIADYANELASSSSQALASIEEQWALNEEISGCTSKLRELSLEFDKVIHRFKLS</sequence>
<accession>S0FLE5</accession>
<dbReference type="PANTHER" id="PTHR32089">
    <property type="entry name" value="METHYL-ACCEPTING CHEMOTAXIS PROTEIN MCPB"/>
    <property type="match status" value="1"/>
</dbReference>
<dbReference type="GO" id="GO:0006935">
    <property type="term" value="P:chemotaxis"/>
    <property type="evidence" value="ECO:0007669"/>
    <property type="project" value="InterPro"/>
</dbReference>
<feature type="transmembrane region" description="Helical" evidence="4">
    <location>
        <begin position="178"/>
        <end position="204"/>
    </location>
</feature>
<dbReference type="Gene3D" id="6.10.340.10">
    <property type="match status" value="1"/>
</dbReference>
<dbReference type="AlphaFoldDB" id="S0FLE5"/>
<proteinExistence type="inferred from homology"/>
<dbReference type="InterPro" id="IPR004090">
    <property type="entry name" value="Chemotax_Me-accpt_rcpt"/>
</dbReference>
<dbReference type="CDD" id="cd06225">
    <property type="entry name" value="HAMP"/>
    <property type="match status" value="1"/>
</dbReference>
<dbReference type="Pfam" id="PF00672">
    <property type="entry name" value="HAMP"/>
    <property type="match status" value="1"/>
</dbReference>
<dbReference type="PANTHER" id="PTHR32089:SF112">
    <property type="entry name" value="LYSOZYME-LIKE PROTEIN-RELATED"/>
    <property type="match status" value="1"/>
</dbReference>
<reference evidence="7 8" key="1">
    <citation type="journal article" date="2013" name="Genome Announc.">
        <title>Draft Genome Sequence of the Cellulolytic, Mesophilic, Anaerobic Bacterium Clostridium termitidis Strain CT1112 (DSM 5398).</title>
        <authorList>
            <person name="Lal S."/>
            <person name="Ramachandran U."/>
            <person name="Zhang X."/>
            <person name="Munir R."/>
            <person name="Sparling R."/>
            <person name="Levin D.B."/>
        </authorList>
    </citation>
    <scope>NUCLEOTIDE SEQUENCE [LARGE SCALE GENOMIC DNA]</scope>
    <source>
        <strain evidence="7 8">CT1112</strain>
    </source>
</reference>
<keyword evidence="8" id="KW-1185">Reference proteome</keyword>
<feature type="domain" description="HAMP" evidence="6">
    <location>
        <begin position="205"/>
        <end position="258"/>
    </location>
</feature>
<dbReference type="RefSeq" id="WP_004624370.1">
    <property type="nucleotide sequence ID" value="NZ_AORV01000022.1"/>
</dbReference>
<dbReference type="PROSITE" id="PS50885">
    <property type="entry name" value="HAMP"/>
    <property type="match status" value="1"/>
</dbReference>
<evidence type="ECO:0000256" key="2">
    <source>
        <dbReference type="ARBA" id="ARBA00029447"/>
    </source>
</evidence>
<gene>
    <name evidence="7" type="ORF">CTER_0917</name>
</gene>
<dbReference type="GO" id="GO:0016020">
    <property type="term" value="C:membrane"/>
    <property type="evidence" value="ECO:0007669"/>
    <property type="project" value="InterPro"/>
</dbReference>
<dbReference type="GO" id="GO:0007165">
    <property type="term" value="P:signal transduction"/>
    <property type="evidence" value="ECO:0007669"/>
    <property type="project" value="UniProtKB-KW"/>
</dbReference>
<evidence type="ECO:0000256" key="1">
    <source>
        <dbReference type="ARBA" id="ARBA00023224"/>
    </source>
</evidence>
<dbReference type="eggNOG" id="COG0840">
    <property type="taxonomic scope" value="Bacteria"/>
</dbReference>
<dbReference type="SMART" id="SM00304">
    <property type="entry name" value="HAMP"/>
    <property type="match status" value="1"/>
</dbReference>
<feature type="domain" description="Methyl-accepting transducer" evidence="5">
    <location>
        <begin position="277"/>
        <end position="527"/>
    </location>
</feature>
<dbReference type="Gene3D" id="1.10.287.950">
    <property type="entry name" value="Methyl-accepting chemotaxis protein"/>
    <property type="match status" value="1"/>
</dbReference>
<protein>
    <submittedName>
        <fullName evidence="7">Methyl-accepting chemotaxis protein</fullName>
    </submittedName>
</protein>
<dbReference type="InterPro" id="IPR004089">
    <property type="entry name" value="MCPsignal_dom"/>
</dbReference>
<evidence type="ECO:0000259" key="6">
    <source>
        <dbReference type="PROSITE" id="PS50885"/>
    </source>
</evidence>
<name>S0FLE5_RUMCE</name>
<evidence type="ECO:0000313" key="8">
    <source>
        <dbReference type="Proteomes" id="UP000014155"/>
    </source>
</evidence>
<dbReference type="PATRIC" id="fig|1195236.3.peg.1207"/>
<keyword evidence="4" id="KW-1133">Transmembrane helix</keyword>
<evidence type="ECO:0000313" key="7">
    <source>
        <dbReference type="EMBL" id="EMS73040.1"/>
    </source>
</evidence>
<evidence type="ECO:0000256" key="3">
    <source>
        <dbReference type="PROSITE-ProRule" id="PRU00284"/>
    </source>
</evidence>
<dbReference type="Pfam" id="PF00015">
    <property type="entry name" value="MCPsignal"/>
    <property type="match status" value="1"/>
</dbReference>
<keyword evidence="1 3" id="KW-0807">Transducer</keyword>
<comment type="similarity">
    <text evidence="2">Belongs to the methyl-accepting chemotaxis (MCP) protein family.</text>
</comment>